<dbReference type="AlphaFoldDB" id="A0A1Q2MGZ7"/>
<dbReference type="Pfam" id="PF05635">
    <property type="entry name" value="23S_rRNA_IVP"/>
    <property type="match status" value="1"/>
</dbReference>
<dbReference type="SUPFAM" id="SSF158446">
    <property type="entry name" value="IVS-encoded protein-like"/>
    <property type="match status" value="1"/>
</dbReference>
<dbReference type="EMBL" id="CP019646">
    <property type="protein sequence ID" value="AQQ71924.1"/>
    <property type="molecule type" value="Genomic_DNA"/>
</dbReference>
<evidence type="ECO:0000313" key="1">
    <source>
        <dbReference type="EMBL" id="AQQ71924.1"/>
    </source>
</evidence>
<proteinExistence type="predicted"/>
<dbReference type="Proteomes" id="UP000188181">
    <property type="component" value="Chromosome"/>
</dbReference>
<gene>
    <name evidence="1" type="ORF">SMSP2_02303</name>
</gene>
<dbReference type="RefSeq" id="WP_146684150.1">
    <property type="nucleotide sequence ID" value="NZ_CP019646.1"/>
</dbReference>
<dbReference type="PANTHER" id="PTHR38471:SF2">
    <property type="entry name" value="FOUR HELIX BUNDLE PROTEIN"/>
    <property type="match status" value="1"/>
</dbReference>
<reference evidence="2" key="1">
    <citation type="submission" date="2017-02" db="EMBL/GenBank/DDBJ databases">
        <title>Comparative genomics and description of representatives of a novel lineage of planctomycetes thriving in anoxic sediments.</title>
        <authorList>
            <person name="Spring S."/>
            <person name="Bunk B."/>
            <person name="Sproer C."/>
        </authorList>
    </citation>
    <scope>NUCLEOTIDE SEQUENCE [LARGE SCALE GENOMIC DNA]</scope>
    <source>
        <strain evidence="2">SM-Chi-D1</strain>
    </source>
</reference>
<dbReference type="OrthoDB" id="285993at2"/>
<dbReference type="InterPro" id="IPR012657">
    <property type="entry name" value="23S_rRNA-intervening_sequence"/>
</dbReference>
<dbReference type="PANTHER" id="PTHR38471">
    <property type="entry name" value="FOUR HELIX BUNDLE PROTEIN"/>
    <property type="match status" value="1"/>
</dbReference>
<protein>
    <submittedName>
        <fullName evidence="1">Four helix bundle protein</fullName>
    </submittedName>
</protein>
<dbReference type="NCBIfam" id="TIGR02436">
    <property type="entry name" value="four helix bundle protein"/>
    <property type="match status" value="1"/>
</dbReference>
<dbReference type="KEGG" id="pbas:SMSP2_02303"/>
<keyword evidence="2" id="KW-1185">Reference proteome</keyword>
<evidence type="ECO:0000313" key="2">
    <source>
        <dbReference type="Proteomes" id="UP000188181"/>
    </source>
</evidence>
<dbReference type="PIRSF" id="PIRSF035652">
    <property type="entry name" value="CHP02436"/>
    <property type="match status" value="1"/>
</dbReference>
<dbReference type="InterPro" id="IPR036583">
    <property type="entry name" value="23S_rRNA_IVS_sf"/>
</dbReference>
<organism evidence="1 2">
    <name type="scientific">Limihaloglobus sulfuriphilus</name>
    <dbReference type="NCBI Taxonomy" id="1851148"/>
    <lineage>
        <taxon>Bacteria</taxon>
        <taxon>Pseudomonadati</taxon>
        <taxon>Planctomycetota</taxon>
        <taxon>Phycisphaerae</taxon>
        <taxon>Sedimentisphaerales</taxon>
        <taxon>Sedimentisphaeraceae</taxon>
        <taxon>Limihaloglobus</taxon>
    </lineage>
</organism>
<dbReference type="Gene3D" id="1.20.1440.60">
    <property type="entry name" value="23S rRNA-intervening sequence"/>
    <property type="match status" value="1"/>
</dbReference>
<accession>A0A1Q2MGZ7</accession>
<sequence length="121" mass="14018">MRKVSVLQNKSFNFAKRIVGCTRYLQDKKKEFVMSRQVLRSGTAIGALIREAEFARSRQDFCNKMTIALKEANETDYWISLLKETEYINKEMFNSLNSDCCELVAMLVSTVKTSNEPERCE</sequence>
<name>A0A1Q2MGZ7_9BACT</name>
<dbReference type="STRING" id="1851148.SMSP2_02303"/>